<keyword evidence="2" id="KW-0597">Phosphoprotein</keyword>
<dbReference type="InterPro" id="IPR001789">
    <property type="entry name" value="Sig_transdc_resp-reg_receiver"/>
</dbReference>
<dbReference type="Gene3D" id="3.40.50.2300">
    <property type="match status" value="1"/>
</dbReference>
<feature type="domain" description="OmpR/PhoB-type" evidence="5">
    <location>
        <begin position="121"/>
        <end position="219"/>
    </location>
</feature>
<dbReference type="SMART" id="SM00448">
    <property type="entry name" value="REC"/>
    <property type="match status" value="1"/>
</dbReference>
<keyword evidence="1 3" id="KW-0238">DNA-binding</keyword>
<accession>A0ABZ0JZ12</accession>
<evidence type="ECO:0000256" key="2">
    <source>
        <dbReference type="PROSITE-ProRule" id="PRU00169"/>
    </source>
</evidence>
<dbReference type="PROSITE" id="PS50110">
    <property type="entry name" value="RESPONSE_REGULATORY"/>
    <property type="match status" value="1"/>
</dbReference>
<dbReference type="PANTHER" id="PTHR48111:SF36">
    <property type="entry name" value="TRANSCRIPTIONAL REGULATORY PROTEIN CUTR"/>
    <property type="match status" value="1"/>
</dbReference>
<dbReference type="Proteomes" id="UP001529491">
    <property type="component" value="Chromosome"/>
</dbReference>
<dbReference type="InterPro" id="IPR036388">
    <property type="entry name" value="WH-like_DNA-bd_sf"/>
</dbReference>
<dbReference type="InterPro" id="IPR011006">
    <property type="entry name" value="CheY-like_superfamily"/>
</dbReference>
<evidence type="ECO:0000259" key="5">
    <source>
        <dbReference type="PROSITE" id="PS51755"/>
    </source>
</evidence>
<dbReference type="RefSeq" id="WP_310472719.1">
    <property type="nucleotide sequence ID" value="NZ_CP136522.1"/>
</dbReference>
<dbReference type="PANTHER" id="PTHR48111">
    <property type="entry name" value="REGULATOR OF RPOS"/>
    <property type="match status" value="1"/>
</dbReference>
<evidence type="ECO:0000259" key="4">
    <source>
        <dbReference type="PROSITE" id="PS50110"/>
    </source>
</evidence>
<dbReference type="SMART" id="SM00862">
    <property type="entry name" value="Trans_reg_C"/>
    <property type="match status" value="1"/>
</dbReference>
<evidence type="ECO:0000313" key="7">
    <source>
        <dbReference type="Proteomes" id="UP001529491"/>
    </source>
</evidence>
<keyword evidence="7" id="KW-1185">Reference proteome</keyword>
<feature type="modified residue" description="4-aspartylphosphate" evidence="2">
    <location>
        <position position="51"/>
    </location>
</feature>
<evidence type="ECO:0000256" key="1">
    <source>
        <dbReference type="ARBA" id="ARBA00023125"/>
    </source>
</evidence>
<evidence type="ECO:0000313" key="6">
    <source>
        <dbReference type="EMBL" id="WOT05082.1"/>
    </source>
</evidence>
<evidence type="ECO:0000256" key="3">
    <source>
        <dbReference type="PROSITE-ProRule" id="PRU01091"/>
    </source>
</evidence>
<dbReference type="Pfam" id="PF00072">
    <property type="entry name" value="Response_reg"/>
    <property type="match status" value="1"/>
</dbReference>
<dbReference type="Pfam" id="PF00486">
    <property type="entry name" value="Trans_reg_C"/>
    <property type="match status" value="1"/>
</dbReference>
<feature type="domain" description="Response regulatory" evidence="4">
    <location>
        <begin position="2"/>
        <end position="113"/>
    </location>
</feature>
<dbReference type="EMBL" id="CP136522">
    <property type="protein sequence ID" value="WOT05082.1"/>
    <property type="molecule type" value="Genomic_DNA"/>
</dbReference>
<dbReference type="SUPFAM" id="SSF52172">
    <property type="entry name" value="CheY-like"/>
    <property type="match status" value="1"/>
</dbReference>
<sequence>MRVLLVKDHLQSGLMLQKSLQRSGYTVDLAESASTAYTAMQRFSYDALLLDLSLPNNQGTAILQTYQGQLPCVVLPARDPAEQRVASLCIGADNYLLNPAEMSKLEAYIKAILRRPEHREEQNLVFADLHYDPQTRLLTGPSGYQVLVRREAILIEALMQAAPRTVIKDNLEKNLYDSDEEASANAVEAVVSRFRRKLSALNSSCQLKTFRGIGYGLVKSMAE</sequence>
<dbReference type="CDD" id="cd00383">
    <property type="entry name" value="trans_reg_C"/>
    <property type="match status" value="1"/>
</dbReference>
<dbReference type="InterPro" id="IPR001867">
    <property type="entry name" value="OmpR/PhoB-type_DNA-bd"/>
</dbReference>
<dbReference type="InterPro" id="IPR039420">
    <property type="entry name" value="WalR-like"/>
</dbReference>
<organism evidence="6 7">
    <name type="scientific">Shewanella youngdeokensis</name>
    <dbReference type="NCBI Taxonomy" id="2999068"/>
    <lineage>
        <taxon>Bacteria</taxon>
        <taxon>Pseudomonadati</taxon>
        <taxon>Pseudomonadota</taxon>
        <taxon>Gammaproteobacteria</taxon>
        <taxon>Alteromonadales</taxon>
        <taxon>Shewanellaceae</taxon>
        <taxon>Shewanella</taxon>
    </lineage>
</organism>
<gene>
    <name evidence="6" type="ORF">RGE70_17575</name>
</gene>
<protein>
    <submittedName>
        <fullName evidence="6">Response regulator transcription factor</fullName>
    </submittedName>
</protein>
<feature type="DNA-binding region" description="OmpR/PhoB-type" evidence="3">
    <location>
        <begin position="121"/>
        <end position="219"/>
    </location>
</feature>
<proteinExistence type="predicted"/>
<dbReference type="PROSITE" id="PS51755">
    <property type="entry name" value="OMPR_PHOB"/>
    <property type="match status" value="1"/>
</dbReference>
<reference evidence="6 7" key="1">
    <citation type="submission" date="2023-10" db="EMBL/GenBank/DDBJ databases">
        <title>Complete genome sequence of Shewanella sp. DAU334.</title>
        <authorList>
            <person name="Lee Y.-S."/>
            <person name="Jeong H.-R."/>
            <person name="Hwang E.-J."/>
            <person name="Choi Y.-L."/>
            <person name="Kim G.-D."/>
        </authorList>
    </citation>
    <scope>NUCLEOTIDE SEQUENCE [LARGE SCALE GENOMIC DNA]</scope>
    <source>
        <strain evidence="6 7">DAU334</strain>
    </source>
</reference>
<name>A0ABZ0JZ12_9GAMM</name>
<dbReference type="Gene3D" id="1.10.10.10">
    <property type="entry name" value="Winged helix-like DNA-binding domain superfamily/Winged helix DNA-binding domain"/>
    <property type="match status" value="1"/>
</dbReference>